<evidence type="ECO:0000313" key="2">
    <source>
        <dbReference type="Proteomes" id="UP000694545"/>
    </source>
</evidence>
<organism evidence="1 2">
    <name type="scientific">Varanus komodoensis</name>
    <name type="common">Komodo dragon</name>
    <dbReference type="NCBI Taxonomy" id="61221"/>
    <lineage>
        <taxon>Eukaryota</taxon>
        <taxon>Metazoa</taxon>
        <taxon>Chordata</taxon>
        <taxon>Craniata</taxon>
        <taxon>Vertebrata</taxon>
        <taxon>Euteleostomi</taxon>
        <taxon>Lepidosauria</taxon>
        <taxon>Squamata</taxon>
        <taxon>Bifurcata</taxon>
        <taxon>Unidentata</taxon>
        <taxon>Episquamata</taxon>
        <taxon>Toxicofera</taxon>
        <taxon>Anguimorpha</taxon>
        <taxon>Paleoanguimorpha</taxon>
        <taxon>Varanoidea</taxon>
        <taxon>Varanidae</taxon>
        <taxon>Varanus</taxon>
    </lineage>
</organism>
<evidence type="ECO:0000313" key="1">
    <source>
        <dbReference type="Ensembl" id="ENSVKKP00000009514.1"/>
    </source>
</evidence>
<dbReference type="InterPro" id="IPR043460">
    <property type="entry name" value="MEDAG/TEX26"/>
</dbReference>
<dbReference type="GO" id="GO:0005737">
    <property type="term" value="C:cytoplasm"/>
    <property type="evidence" value="ECO:0007669"/>
    <property type="project" value="TreeGrafter"/>
</dbReference>
<dbReference type="PANTHER" id="PTHR33769:SF1">
    <property type="entry name" value="TESTIS-EXPRESSED PROTEIN 26"/>
    <property type="match status" value="1"/>
</dbReference>
<reference evidence="1" key="1">
    <citation type="submission" date="2025-08" db="UniProtKB">
        <authorList>
            <consortium name="Ensembl"/>
        </authorList>
    </citation>
    <scope>IDENTIFICATION</scope>
</reference>
<proteinExistence type="predicted"/>
<name>A0A8D2JBR7_VARKO</name>
<dbReference type="PANTHER" id="PTHR33769">
    <property type="entry name" value="TESTIS-EXPRESSED PROTEIN 26 ISOFORM X3"/>
    <property type="match status" value="1"/>
</dbReference>
<dbReference type="AlphaFoldDB" id="A0A8D2JBR7"/>
<accession>A0A8D2JBR7</accession>
<dbReference type="Ensembl" id="ENSVKKT00000009752.1">
    <property type="protein sequence ID" value="ENSVKKP00000009514.1"/>
    <property type="gene ID" value="ENSVKKG00000006722.1"/>
</dbReference>
<protein>
    <submittedName>
        <fullName evidence="1">Uncharacterized protein</fullName>
    </submittedName>
</protein>
<keyword evidence="2" id="KW-1185">Reference proteome</keyword>
<dbReference type="Proteomes" id="UP000694545">
    <property type="component" value="Unplaced"/>
</dbReference>
<sequence length="138" mass="15805">KKNFSLPAFLLFPRPPDTEFRRNYGPQAHAPDLMDFTWKYGCNAKRHLPVKGAVPSVSLAQIWNHEHSKQLSTYQRDFGNDYHEIISVLNSLDPEEIKAYVERAPNPGRGISELHCFLNAVQGEKQWIALQSICKQTV</sequence>
<reference evidence="1" key="2">
    <citation type="submission" date="2025-09" db="UniProtKB">
        <authorList>
            <consortium name="Ensembl"/>
        </authorList>
    </citation>
    <scope>IDENTIFICATION</scope>
</reference>